<dbReference type="AlphaFoldDB" id="A0A0N9XCH5"/>
<sequence>MSPASSPDPILTRSKIENWDIDHLESSATRWRTSADEFEELFSQHRQNLTGTQWEGTAKDAALDRIAADNAVVGGHAEVVRAAADLAITGVADLRAGQGSVLTAISDAEADGFRVAEDLKVTDTRRIDISTMADRYTAAAEHAENIQWNANQLLATDTLIGQRLQAKASELDGISFDGESSSTFSAVGYKQAPAELGDSPTDRSDPWPYPWDIPAPPDSRPGGGRWEIDFDHPYRGDGPPTGSPAPPKPWHNEIHPPLTGHPSGFKDVVTPPPNGWGATPGWNLREAYRFRMVGEGFNGSPEHTRWVQRDGNWYSASWVGYDFEAEHQYLLVPQNDGAGLLRPAWGAGVWKPTDMAGIYQAYADNPRLPLYIPDRYGGIHEFPGKTPGALGR</sequence>
<feature type="compositionally biased region" description="Basic and acidic residues" evidence="1">
    <location>
        <begin position="226"/>
        <end position="235"/>
    </location>
</feature>
<gene>
    <name evidence="2" type="ORF">XA26_10710</name>
</gene>
<evidence type="ECO:0000313" key="2">
    <source>
        <dbReference type="EMBL" id="ALI24928.1"/>
    </source>
</evidence>
<dbReference type="RefSeq" id="WP_064849438.1">
    <property type="nucleotide sequence ID" value="NZ_CP011269.1"/>
</dbReference>
<name>A0A0N9XCH5_MYCFO</name>
<dbReference type="EMBL" id="CP011269">
    <property type="protein sequence ID" value="ALI24928.1"/>
    <property type="molecule type" value="Genomic_DNA"/>
</dbReference>
<proteinExistence type="predicted"/>
<evidence type="ECO:0000313" key="3">
    <source>
        <dbReference type="Proteomes" id="UP000057134"/>
    </source>
</evidence>
<reference evidence="2 3" key="1">
    <citation type="journal article" date="2015" name="MBio">
        <title>Enzymatic Degradation of Phenazines Can Generate Energy and Protect Sensitive Organisms from Toxicity.</title>
        <authorList>
            <person name="Costa K.C."/>
            <person name="Bergkessel M."/>
            <person name="Saunders S."/>
            <person name="Korlach J."/>
            <person name="Newman D.K."/>
        </authorList>
    </citation>
    <scope>NUCLEOTIDE SEQUENCE [LARGE SCALE GENOMIC DNA]</scope>
    <source>
        <strain evidence="2 3">CT6</strain>
    </source>
</reference>
<dbReference type="KEGG" id="mft:XA26_10710"/>
<dbReference type="PATRIC" id="fig|1766.6.peg.1063"/>
<organism evidence="2 3">
    <name type="scientific">Mycolicibacterium fortuitum</name>
    <name type="common">Mycobacterium fortuitum</name>
    <dbReference type="NCBI Taxonomy" id="1766"/>
    <lineage>
        <taxon>Bacteria</taxon>
        <taxon>Bacillati</taxon>
        <taxon>Actinomycetota</taxon>
        <taxon>Actinomycetes</taxon>
        <taxon>Mycobacteriales</taxon>
        <taxon>Mycobacteriaceae</taxon>
        <taxon>Mycolicibacterium</taxon>
    </lineage>
</organism>
<accession>A0A0N9XCH5</accession>
<feature type="compositionally biased region" description="Pro residues" evidence="1">
    <location>
        <begin position="207"/>
        <end position="219"/>
    </location>
</feature>
<keyword evidence="3" id="KW-1185">Reference proteome</keyword>
<dbReference type="Proteomes" id="UP000057134">
    <property type="component" value="Chromosome"/>
</dbReference>
<protein>
    <submittedName>
        <fullName evidence="2">Putative membrane protein</fullName>
    </submittedName>
</protein>
<dbReference type="STRING" id="1766.XA26_10710"/>
<feature type="region of interest" description="Disordered" evidence="1">
    <location>
        <begin position="193"/>
        <end position="277"/>
    </location>
</feature>
<evidence type="ECO:0000256" key="1">
    <source>
        <dbReference type="SAM" id="MobiDB-lite"/>
    </source>
</evidence>